<sequence length="212" mass="23166">MRTSVLLLAASLSFSVSAQTPDDLIRCSVASDSTERLKCFDGLASKEQARRDEAAKKDLSAPKSTGDWRVQIDQSPIDDSKTVVLVSKTKDTIPGRFKEVSSPSLVLRCLRNTTSAYINFDGHHMADIQGYGKITFRVDKNKAFSRNTDVSTDNKALGFWSGGTAIPFIKQLLGGETLLIQATPFSESPITFTIDISGIDEAVKPLRETCGW</sequence>
<proteinExistence type="predicted"/>
<dbReference type="STRING" id="643674.PAEH1_02780"/>
<evidence type="ECO:0000256" key="1">
    <source>
        <dbReference type="SAM" id="SignalP"/>
    </source>
</evidence>
<dbReference type="EMBL" id="CP019697">
    <property type="protein sequence ID" value="AQS50748.1"/>
    <property type="molecule type" value="Genomic_DNA"/>
</dbReference>
<dbReference type="AlphaFoldDB" id="A0A1U9JY95"/>
<dbReference type="Pfam" id="PF11319">
    <property type="entry name" value="VasI"/>
    <property type="match status" value="1"/>
</dbReference>
<keyword evidence="1" id="KW-0732">Signal</keyword>
<reference evidence="2 3" key="1">
    <citation type="submission" date="2017-01" db="EMBL/GenBank/DDBJ databases">
        <title>Complete Genome Sequence of Paenalcaligenes hominis, Isolated from a paraplegic Patient with neurogenic bladder.</title>
        <authorList>
            <person name="Mukhopadhyay R."/>
            <person name="Joaquin J."/>
            <person name="Hogue R."/>
            <person name="Kilaru A."/>
            <person name="Jospin G."/>
            <person name="Mars K."/>
            <person name="Eisen J.A."/>
            <person name="Chaturvedi V."/>
        </authorList>
    </citation>
    <scope>NUCLEOTIDE SEQUENCE [LARGE SCALE GENOMIC DNA]</scope>
    <source>
        <strain evidence="2 3">15S00501</strain>
    </source>
</reference>
<protein>
    <recommendedName>
        <fullName evidence="4">Type VI secretion system-associated protein</fullName>
    </recommendedName>
</protein>
<gene>
    <name evidence="2" type="ORF">PAEH1_02780</name>
</gene>
<evidence type="ECO:0000313" key="3">
    <source>
        <dbReference type="Proteomes" id="UP000189369"/>
    </source>
</evidence>
<dbReference type="KEGG" id="phn:PAEH1_02780"/>
<organism evidence="2 3">
    <name type="scientific">Paenalcaligenes hominis</name>
    <dbReference type="NCBI Taxonomy" id="643674"/>
    <lineage>
        <taxon>Bacteria</taxon>
        <taxon>Pseudomonadati</taxon>
        <taxon>Pseudomonadota</taxon>
        <taxon>Betaproteobacteria</taxon>
        <taxon>Burkholderiales</taxon>
        <taxon>Alcaligenaceae</taxon>
        <taxon>Paenalcaligenes</taxon>
    </lineage>
</organism>
<accession>A0A1U9JY95</accession>
<dbReference type="OrthoDB" id="7831428at2"/>
<dbReference type="InterPro" id="IPR017738">
    <property type="entry name" value="T6SS-assoc_VCA0118"/>
</dbReference>
<evidence type="ECO:0000313" key="2">
    <source>
        <dbReference type="EMBL" id="AQS50748.1"/>
    </source>
</evidence>
<feature type="chain" id="PRO_5012165643" description="Type VI secretion system-associated protein" evidence="1">
    <location>
        <begin position="19"/>
        <end position="212"/>
    </location>
</feature>
<evidence type="ECO:0008006" key="4">
    <source>
        <dbReference type="Google" id="ProtNLM"/>
    </source>
</evidence>
<name>A0A1U9JY95_9BURK</name>
<feature type="signal peptide" evidence="1">
    <location>
        <begin position="1"/>
        <end position="18"/>
    </location>
</feature>
<dbReference type="Proteomes" id="UP000189369">
    <property type="component" value="Chromosome"/>
</dbReference>